<keyword evidence="3" id="KW-1185">Reference proteome</keyword>
<name>A0AAR5PZI8_DENPD</name>
<evidence type="ECO:0000256" key="1">
    <source>
        <dbReference type="SAM" id="SignalP"/>
    </source>
</evidence>
<evidence type="ECO:0000313" key="2">
    <source>
        <dbReference type="EnsemblMetazoa" id="XP_019766415.1"/>
    </source>
</evidence>
<feature type="signal peptide" evidence="1">
    <location>
        <begin position="1"/>
        <end position="17"/>
    </location>
</feature>
<accession>A0AAR5PZI8</accession>
<organism evidence="2 3">
    <name type="scientific">Dendroctonus ponderosae</name>
    <name type="common">Mountain pine beetle</name>
    <dbReference type="NCBI Taxonomy" id="77166"/>
    <lineage>
        <taxon>Eukaryota</taxon>
        <taxon>Metazoa</taxon>
        <taxon>Ecdysozoa</taxon>
        <taxon>Arthropoda</taxon>
        <taxon>Hexapoda</taxon>
        <taxon>Insecta</taxon>
        <taxon>Pterygota</taxon>
        <taxon>Neoptera</taxon>
        <taxon>Endopterygota</taxon>
        <taxon>Coleoptera</taxon>
        <taxon>Polyphaga</taxon>
        <taxon>Cucujiformia</taxon>
        <taxon>Curculionidae</taxon>
        <taxon>Scolytinae</taxon>
        <taxon>Dendroctonus</taxon>
    </lineage>
</organism>
<sequence length="188" mass="19913">MWAFGALVVYGTVLAAALSTEEPAVAIQEGAEGEEATTTEATPKDLYVIRKVVYEIGILTDADNSTDFDNKTHEQIDVSFFDPIDNGTFIDLSNIPVPVETNVSGVALTGILPSNLGNLVFSPNGSGVALNGSSFPLFPDKQVRVTKNISTVDKHQSANILSGISDVLGLSKLVSSRNNQEGESKLSK</sequence>
<protein>
    <submittedName>
        <fullName evidence="2">Uncharacterized protein</fullName>
    </submittedName>
</protein>
<feature type="chain" id="PRO_5043445468" evidence="1">
    <location>
        <begin position="18"/>
        <end position="188"/>
    </location>
</feature>
<reference evidence="3" key="1">
    <citation type="journal article" date="2013" name="Genome Biol.">
        <title>Draft genome of the mountain pine beetle, Dendroctonus ponderosae Hopkins, a major forest pest.</title>
        <authorList>
            <person name="Keeling C.I."/>
            <person name="Yuen M.M."/>
            <person name="Liao N.Y."/>
            <person name="Docking T.R."/>
            <person name="Chan S.K."/>
            <person name="Taylor G.A."/>
            <person name="Palmquist D.L."/>
            <person name="Jackman S.D."/>
            <person name="Nguyen A."/>
            <person name="Li M."/>
            <person name="Henderson H."/>
            <person name="Janes J.K."/>
            <person name="Zhao Y."/>
            <person name="Pandoh P."/>
            <person name="Moore R."/>
            <person name="Sperling F.A."/>
            <person name="Huber D.P."/>
            <person name="Birol I."/>
            <person name="Jones S.J."/>
            <person name="Bohlmann J."/>
        </authorList>
    </citation>
    <scope>NUCLEOTIDE SEQUENCE</scope>
</reference>
<reference evidence="2" key="2">
    <citation type="submission" date="2024-08" db="UniProtKB">
        <authorList>
            <consortium name="EnsemblMetazoa"/>
        </authorList>
    </citation>
    <scope>IDENTIFICATION</scope>
</reference>
<dbReference type="Proteomes" id="UP000019118">
    <property type="component" value="Unassembled WGS sequence"/>
</dbReference>
<dbReference type="EnsemblMetazoa" id="XM_019910856.1">
    <property type="protein sequence ID" value="XP_019766415.1"/>
    <property type="gene ID" value="LOC109541865"/>
</dbReference>
<evidence type="ECO:0000313" key="3">
    <source>
        <dbReference type="Proteomes" id="UP000019118"/>
    </source>
</evidence>
<proteinExistence type="predicted"/>
<keyword evidence="1" id="KW-0732">Signal</keyword>
<dbReference type="AlphaFoldDB" id="A0AAR5PZI8"/>